<reference evidence="1" key="1">
    <citation type="journal article" date="2014" name="Front. Microbiol.">
        <title>High frequency of phylogenetically diverse reductive dehalogenase-homologous genes in deep subseafloor sedimentary metagenomes.</title>
        <authorList>
            <person name="Kawai M."/>
            <person name="Futagami T."/>
            <person name="Toyoda A."/>
            <person name="Takaki Y."/>
            <person name="Nishi S."/>
            <person name="Hori S."/>
            <person name="Arai W."/>
            <person name="Tsubouchi T."/>
            <person name="Morono Y."/>
            <person name="Uchiyama I."/>
            <person name="Ito T."/>
            <person name="Fujiyama A."/>
            <person name="Inagaki F."/>
            <person name="Takami H."/>
        </authorList>
    </citation>
    <scope>NUCLEOTIDE SEQUENCE</scope>
    <source>
        <strain evidence="1">Expedition CK06-06</strain>
    </source>
</reference>
<accession>X1S4X7</accession>
<proteinExistence type="predicted"/>
<organism evidence="1">
    <name type="scientific">marine sediment metagenome</name>
    <dbReference type="NCBI Taxonomy" id="412755"/>
    <lineage>
        <taxon>unclassified sequences</taxon>
        <taxon>metagenomes</taxon>
        <taxon>ecological metagenomes</taxon>
    </lineage>
</organism>
<protein>
    <submittedName>
        <fullName evidence="1">Uncharacterized protein</fullName>
    </submittedName>
</protein>
<sequence>MTGRWISKDKVKMLVPSPNQGVDIDDITPLKFGERWPYLGNPALGNKAEDRMYEEWWRRRTEYIPTIISRVSGQQ</sequence>
<name>X1S4X7_9ZZZZ</name>
<dbReference type="AlphaFoldDB" id="X1S4X7"/>
<evidence type="ECO:0000313" key="1">
    <source>
        <dbReference type="EMBL" id="GAI62864.1"/>
    </source>
</evidence>
<gene>
    <name evidence="1" type="ORF">S06H3_66009</name>
</gene>
<feature type="non-terminal residue" evidence="1">
    <location>
        <position position="75"/>
    </location>
</feature>
<comment type="caution">
    <text evidence="1">The sequence shown here is derived from an EMBL/GenBank/DDBJ whole genome shotgun (WGS) entry which is preliminary data.</text>
</comment>
<dbReference type="EMBL" id="BARV01044739">
    <property type="protein sequence ID" value="GAI62864.1"/>
    <property type="molecule type" value="Genomic_DNA"/>
</dbReference>